<dbReference type="OrthoDB" id="677560at2"/>
<evidence type="ECO:0000259" key="1">
    <source>
        <dbReference type="PROSITE" id="PS50164"/>
    </source>
</evidence>
<organism evidence="2 3">
    <name type="scientific">Pedobacter ginsenosidimutans</name>
    <dbReference type="NCBI Taxonomy" id="687842"/>
    <lineage>
        <taxon>Bacteria</taxon>
        <taxon>Pseudomonadati</taxon>
        <taxon>Bacteroidota</taxon>
        <taxon>Sphingobacteriia</taxon>
        <taxon>Sphingobacteriales</taxon>
        <taxon>Sphingobacteriaceae</taxon>
        <taxon>Pedobacter</taxon>
    </lineage>
</organism>
<reference evidence="2 3" key="1">
    <citation type="submission" date="2015-11" db="EMBL/GenBank/DDBJ databases">
        <title>Sequence of Pedobacter ginsenosidimutans.</title>
        <authorList>
            <person name="Carson E."/>
            <person name="Keyser V."/>
            <person name="Newman J."/>
            <person name="Miller J."/>
        </authorList>
    </citation>
    <scope>NUCLEOTIDE SEQUENCE [LARGE SCALE GENOMIC DNA]</scope>
    <source>
        <strain evidence="2 3">KACC 14530</strain>
    </source>
</reference>
<dbReference type="InterPro" id="IPR000305">
    <property type="entry name" value="GIY-YIG_endonuc"/>
</dbReference>
<dbReference type="EMBL" id="LMZQ01000009">
    <property type="protein sequence ID" value="KRT15577.1"/>
    <property type="molecule type" value="Genomic_DNA"/>
</dbReference>
<evidence type="ECO:0000313" key="3">
    <source>
        <dbReference type="Proteomes" id="UP000051950"/>
    </source>
</evidence>
<comment type="caution">
    <text evidence="2">The sequence shown here is derived from an EMBL/GenBank/DDBJ whole genome shotgun (WGS) entry which is preliminary data.</text>
</comment>
<dbReference type="PROSITE" id="PS50164">
    <property type="entry name" value="GIY_YIG"/>
    <property type="match status" value="1"/>
</dbReference>
<keyword evidence="3" id="KW-1185">Reference proteome</keyword>
<accession>A0A0T5VPJ3</accession>
<dbReference type="Pfam" id="PF01541">
    <property type="entry name" value="GIY-YIG"/>
    <property type="match status" value="1"/>
</dbReference>
<protein>
    <recommendedName>
        <fullName evidence="1">GIY-YIG domain-containing protein</fullName>
    </recommendedName>
</protein>
<evidence type="ECO:0000313" key="2">
    <source>
        <dbReference type="EMBL" id="KRT15577.1"/>
    </source>
</evidence>
<sequence>MASVYILFSKKLNRFYTGSCLDLSQRLDEHLQGVYTDSFTSKATDWELFLHINDLAYQQARLIELHIKKMKSITYIKNLKKYEDIQTRLIMLYR</sequence>
<proteinExistence type="predicted"/>
<dbReference type="Gene3D" id="3.40.1440.10">
    <property type="entry name" value="GIY-YIG endonuclease"/>
    <property type="match status" value="1"/>
</dbReference>
<gene>
    <name evidence="2" type="ORF">ASU31_14075</name>
</gene>
<dbReference type="SUPFAM" id="SSF82771">
    <property type="entry name" value="GIY-YIG endonuclease"/>
    <property type="match status" value="1"/>
</dbReference>
<dbReference type="InterPro" id="IPR035901">
    <property type="entry name" value="GIY-YIG_endonuc_sf"/>
</dbReference>
<dbReference type="RefSeq" id="WP_057933025.1">
    <property type="nucleotide sequence ID" value="NZ_LMZQ01000009.1"/>
</dbReference>
<feature type="domain" description="GIY-YIG" evidence="1">
    <location>
        <begin position="1"/>
        <end position="77"/>
    </location>
</feature>
<dbReference type="Proteomes" id="UP000051950">
    <property type="component" value="Unassembled WGS sequence"/>
</dbReference>
<dbReference type="AlphaFoldDB" id="A0A0T5VPJ3"/>
<name>A0A0T5VPJ3_9SPHI</name>